<evidence type="ECO:0000313" key="2">
    <source>
        <dbReference type="Proteomes" id="UP001239111"/>
    </source>
</evidence>
<comment type="caution">
    <text evidence="1">The sequence shown here is derived from an EMBL/GenBank/DDBJ whole genome shotgun (WGS) entry which is preliminary data.</text>
</comment>
<evidence type="ECO:0000313" key="1">
    <source>
        <dbReference type="EMBL" id="KAJ8672657.1"/>
    </source>
</evidence>
<dbReference type="EMBL" id="CM056743">
    <property type="protein sequence ID" value="KAJ8672657.1"/>
    <property type="molecule type" value="Genomic_DNA"/>
</dbReference>
<name>A0ACC2NQW5_9HYME</name>
<reference evidence="1" key="1">
    <citation type="submission" date="2023-04" db="EMBL/GenBank/DDBJ databases">
        <title>A chromosome-level genome assembly of the parasitoid wasp Eretmocerus hayati.</title>
        <authorList>
            <person name="Zhong Y."/>
            <person name="Liu S."/>
            <person name="Liu Y."/>
        </authorList>
    </citation>
    <scope>NUCLEOTIDE SEQUENCE</scope>
    <source>
        <strain evidence="1">ZJU_SS_LIU_2023</strain>
    </source>
</reference>
<protein>
    <submittedName>
        <fullName evidence="1">Uncharacterized protein</fullName>
    </submittedName>
</protein>
<proteinExistence type="predicted"/>
<accession>A0ACC2NQW5</accession>
<dbReference type="Proteomes" id="UP001239111">
    <property type="component" value="Chromosome 3"/>
</dbReference>
<gene>
    <name evidence="1" type="ORF">QAD02_003916</name>
</gene>
<keyword evidence="2" id="KW-1185">Reference proteome</keyword>
<sequence length="308" mass="35912">MFLTKCASHPLFFLIGLYTVTGFHHNHIPHHSTPGQNRITPKELRRLSEELFEKLPRGTLQMLNIDYQGRRESKDAKDEAPEPLLMVPRTFFKKLPTIQLLQKLYDNYDMNSLHAESVTEQEILEEDEFIDAILNTSVMMHTMDFLARKGYFRKDLNEYKATLKRIWFTQYSRTNHTSHQGSSGFEHVFLVEKKRGNHITGLHNWIFFATEEYHNKADYLGYISKEVLADRAAVLKFYVSYLGKTKLTSMFIGTTPEFDIALFTLCFYARPNKNCKVLLGNTKVTIQSWVQYSNNEVLIGSSFPKIYN</sequence>
<organism evidence="1 2">
    <name type="scientific">Eretmocerus hayati</name>
    <dbReference type="NCBI Taxonomy" id="131215"/>
    <lineage>
        <taxon>Eukaryota</taxon>
        <taxon>Metazoa</taxon>
        <taxon>Ecdysozoa</taxon>
        <taxon>Arthropoda</taxon>
        <taxon>Hexapoda</taxon>
        <taxon>Insecta</taxon>
        <taxon>Pterygota</taxon>
        <taxon>Neoptera</taxon>
        <taxon>Endopterygota</taxon>
        <taxon>Hymenoptera</taxon>
        <taxon>Apocrita</taxon>
        <taxon>Proctotrupomorpha</taxon>
        <taxon>Chalcidoidea</taxon>
        <taxon>Aphelinidae</taxon>
        <taxon>Aphelininae</taxon>
        <taxon>Eretmocerus</taxon>
    </lineage>
</organism>